<dbReference type="PANTHER" id="PTHR35408:SF3">
    <property type="entry name" value="GLYCOSYLTRANSFERASE 2-LIKE DOMAIN-CONTAINING PROTEIN"/>
    <property type="match status" value="1"/>
</dbReference>
<keyword evidence="1" id="KW-0812">Transmembrane</keyword>
<accession>A0A1Y2FNN2</accession>
<dbReference type="InterPro" id="IPR029044">
    <property type="entry name" value="Nucleotide-diphossugar_trans"/>
</dbReference>
<keyword evidence="1" id="KW-1133">Transmembrane helix</keyword>
<keyword evidence="1" id="KW-0472">Membrane</keyword>
<feature type="transmembrane region" description="Helical" evidence="1">
    <location>
        <begin position="848"/>
        <end position="865"/>
    </location>
</feature>
<dbReference type="EMBL" id="MCFI01000004">
    <property type="protein sequence ID" value="ORY85563.1"/>
    <property type="molecule type" value="Genomic_DNA"/>
</dbReference>
<dbReference type="GO" id="GO:0016740">
    <property type="term" value="F:transferase activity"/>
    <property type="evidence" value="ECO:0007669"/>
    <property type="project" value="UniProtKB-KW"/>
</dbReference>
<evidence type="ECO:0000259" key="3">
    <source>
        <dbReference type="Pfam" id="PF25550"/>
    </source>
</evidence>
<evidence type="ECO:0000259" key="2">
    <source>
        <dbReference type="Pfam" id="PF13632"/>
    </source>
</evidence>
<evidence type="ECO:0000256" key="1">
    <source>
        <dbReference type="SAM" id="Phobius"/>
    </source>
</evidence>
<feature type="transmembrane region" description="Helical" evidence="1">
    <location>
        <begin position="690"/>
        <end position="712"/>
    </location>
</feature>
<keyword evidence="4" id="KW-0808">Transferase</keyword>
<dbReference type="Proteomes" id="UP000193685">
    <property type="component" value="Unassembled WGS sequence"/>
</dbReference>
<evidence type="ECO:0000313" key="4">
    <source>
        <dbReference type="EMBL" id="ORY85563.1"/>
    </source>
</evidence>
<feature type="transmembrane region" description="Helical" evidence="1">
    <location>
        <begin position="289"/>
        <end position="314"/>
    </location>
</feature>
<dbReference type="OMA" id="LIAVWPM"/>
<feature type="domain" description="DUF7928" evidence="3">
    <location>
        <begin position="53"/>
        <end position="206"/>
    </location>
</feature>
<dbReference type="OrthoDB" id="38531at2759"/>
<reference evidence="4 5" key="1">
    <citation type="submission" date="2016-07" db="EMBL/GenBank/DDBJ databases">
        <title>Pervasive Adenine N6-methylation of Active Genes in Fungi.</title>
        <authorList>
            <consortium name="DOE Joint Genome Institute"/>
            <person name="Mondo S.J."/>
            <person name="Dannebaum R.O."/>
            <person name="Kuo R.C."/>
            <person name="Labutti K."/>
            <person name="Haridas S."/>
            <person name="Kuo A."/>
            <person name="Salamov A."/>
            <person name="Ahrendt S.R."/>
            <person name="Lipzen A."/>
            <person name="Sullivan W."/>
            <person name="Andreopoulos W.B."/>
            <person name="Clum A."/>
            <person name="Lindquist E."/>
            <person name="Daum C."/>
            <person name="Ramamoorthy G.K."/>
            <person name="Gryganskyi A."/>
            <person name="Culley D."/>
            <person name="Magnuson J.K."/>
            <person name="James T.Y."/>
            <person name="O'Malley M.A."/>
            <person name="Stajich J.E."/>
            <person name="Spatafora J.W."/>
            <person name="Visel A."/>
            <person name="Grigoriev I.V."/>
        </authorList>
    </citation>
    <scope>NUCLEOTIDE SEQUENCE [LARGE SCALE GENOMIC DNA]</scope>
    <source>
        <strain evidence="4 5">12-1054</strain>
    </source>
</reference>
<sequence length="875" mass="99052">MGLLSWKTRKAASADGADATGLEKVKPTLRSRPALSRNATSLLPTAAGDEETAEFMLQHIYDSCVRKGLVKSAKENNDVVAMRTSTVICRPANSEKKHETSMLMLSKLSTAEIVAVLSFDLPELMLGRLSPIAKFVLLGDHQVPVIDDCSQVDTVPKSRDASRIAFVRSTRSLLVWCTDVRQFLPFVSEMEQEITKYLWNPANSKFSFATDELKGKVVVQTAEVELRSPSASAEDLEAAEIIPRRHIWLWPIIVSATFLVLAACVGTFARHLVFEVITDGKYLRLAYALWIPLLLVFTSSMANIIVVGVCMVLGPISPLRTNSQHYSGAKPDRNTVLPYLPEITIQCPVYKESLEAVLIPTFDSLFEAIKTYKSQGGNAKLFVNDDGLQLMSPGEAQERKDYYAKHNIGWVARPGHQVNGFNRKGKFKKGSNMNFALQLSTAVEEKLDGVRRHAHWNDDCETEAYEDCLEQALAESNGLAWAEGDIRVGDLILIIDSDTRVPTDCFLDAAIEFHESQELAILQYTSSVLQVSKNYWENAWAFFTRMIYFHVTYLVASGDQPPFFGHNAFLRWSALQEISFMDGADIKWWSDEHVSEDFEMALKLQTVGFTTRLASYHDRSDDFKEGVCLTVSSEVLRWQKYSFGISEIVFHPIKDWFRRGPFTPLFKKLLWTDSMSLYVKFSILAYMSSYYAIAASWILSLVNYFVMGWFPFYIDKAYLSFFSILVACLVIFPLKDGVVNAIGRFRRQEAGIFSCLVEHLTWTPLILVFFSGLSMHVSWALICHMFSLPMSWTSTDKTLQASSFYQELPKIWKQFKYTYFYGVFWMVAMIIGATLVPSDWRITDLQAVFPLAWSIGFHMLVPFALNPQSYLSESS</sequence>
<dbReference type="Pfam" id="PF25550">
    <property type="entry name" value="DUF7928"/>
    <property type="match status" value="1"/>
</dbReference>
<dbReference type="InterPro" id="IPR001173">
    <property type="entry name" value="Glyco_trans_2-like"/>
</dbReference>
<gene>
    <name evidence="4" type="ORF">BCR37DRAFT_385975</name>
</gene>
<feature type="transmembrane region" description="Helical" evidence="1">
    <location>
        <begin position="718"/>
        <end position="739"/>
    </location>
</feature>
<dbReference type="Gene3D" id="3.90.550.10">
    <property type="entry name" value="Spore Coat Polysaccharide Biosynthesis Protein SpsA, Chain A"/>
    <property type="match status" value="1"/>
</dbReference>
<feature type="transmembrane region" description="Helical" evidence="1">
    <location>
        <begin position="247"/>
        <end position="269"/>
    </location>
</feature>
<dbReference type="RefSeq" id="XP_040727045.1">
    <property type="nucleotide sequence ID" value="XM_040870403.1"/>
</dbReference>
<dbReference type="Pfam" id="PF13632">
    <property type="entry name" value="Glyco_trans_2_3"/>
    <property type="match status" value="1"/>
</dbReference>
<protein>
    <submittedName>
        <fullName evidence="4">Glycosyl transferase family group 2-domain-containing protein</fullName>
    </submittedName>
</protein>
<dbReference type="AlphaFoldDB" id="A0A1Y2FNN2"/>
<proteinExistence type="predicted"/>
<comment type="caution">
    <text evidence="4">The sequence shown here is derived from an EMBL/GenBank/DDBJ whole genome shotgun (WGS) entry which is preliminary data.</text>
</comment>
<dbReference type="PANTHER" id="PTHR35408">
    <property type="entry name" value="CHROMOSOME 15, WHOLE GENOME SHOTGUN SEQUENCE"/>
    <property type="match status" value="1"/>
</dbReference>
<feature type="transmembrane region" description="Helical" evidence="1">
    <location>
        <begin position="760"/>
        <end position="782"/>
    </location>
</feature>
<dbReference type="GeneID" id="63787002"/>
<name>A0A1Y2FNN2_PROLT</name>
<feature type="domain" description="Glycosyltransferase 2-like" evidence="2">
    <location>
        <begin position="491"/>
        <end position="698"/>
    </location>
</feature>
<feature type="transmembrane region" description="Helical" evidence="1">
    <location>
        <begin position="818"/>
        <end position="836"/>
    </location>
</feature>
<keyword evidence="5" id="KW-1185">Reference proteome</keyword>
<dbReference type="STRING" id="56484.A0A1Y2FNN2"/>
<dbReference type="SUPFAM" id="SSF53448">
    <property type="entry name" value="Nucleotide-diphospho-sugar transferases"/>
    <property type="match status" value="1"/>
</dbReference>
<evidence type="ECO:0000313" key="5">
    <source>
        <dbReference type="Proteomes" id="UP000193685"/>
    </source>
</evidence>
<dbReference type="InterPro" id="IPR057688">
    <property type="entry name" value="DUF7928"/>
</dbReference>
<organism evidence="4 5">
    <name type="scientific">Protomyces lactucae-debilis</name>
    <dbReference type="NCBI Taxonomy" id="2754530"/>
    <lineage>
        <taxon>Eukaryota</taxon>
        <taxon>Fungi</taxon>
        <taxon>Dikarya</taxon>
        <taxon>Ascomycota</taxon>
        <taxon>Taphrinomycotina</taxon>
        <taxon>Taphrinomycetes</taxon>
        <taxon>Taphrinales</taxon>
        <taxon>Protomycetaceae</taxon>
        <taxon>Protomyces</taxon>
    </lineage>
</organism>